<evidence type="ECO:0000313" key="1">
    <source>
        <dbReference type="EMBL" id="MCP1376046.1"/>
    </source>
</evidence>
<dbReference type="Proteomes" id="UP001204615">
    <property type="component" value="Unassembled WGS sequence"/>
</dbReference>
<proteinExistence type="predicted"/>
<accession>A0ABT1FFA7</accession>
<reference evidence="1 2" key="1">
    <citation type="submission" date="2022-06" db="EMBL/GenBank/DDBJ databases">
        <title>Dyella sp. Sa strain:Sa Genome sequencing.</title>
        <authorList>
            <person name="Park S."/>
        </authorList>
    </citation>
    <scope>NUCLEOTIDE SEQUENCE [LARGE SCALE GENOMIC DNA]</scope>
    <source>
        <strain evidence="1 2">Sa</strain>
    </source>
</reference>
<evidence type="ECO:0000313" key="2">
    <source>
        <dbReference type="Proteomes" id="UP001204615"/>
    </source>
</evidence>
<sequence>MANNSNRLAGTVNLSVDGATYMLAGDFEYSPSEVARETLVGQDTVHGYSEKPIAPHIGGTLRDSGGLSVKALNAMSNVTVVAELANGKVIIGRNMWAVEQQAAKATDATIEIRWEGPQGSVSET</sequence>
<comment type="caution">
    <text evidence="1">The sequence shown here is derived from an EMBL/GenBank/DDBJ whole genome shotgun (WGS) entry which is preliminary data.</text>
</comment>
<dbReference type="Pfam" id="PF10618">
    <property type="entry name" value="Tail_tube"/>
    <property type="match status" value="1"/>
</dbReference>
<keyword evidence="2" id="KW-1185">Reference proteome</keyword>
<gene>
    <name evidence="1" type="ORF">NC595_18515</name>
</gene>
<dbReference type="InterPro" id="IPR019596">
    <property type="entry name" value="Phage_Mu_GpM_tail_tub"/>
</dbReference>
<organism evidence="1 2">
    <name type="scientific">Dyella lutea</name>
    <dbReference type="NCBI Taxonomy" id="2950441"/>
    <lineage>
        <taxon>Bacteria</taxon>
        <taxon>Pseudomonadati</taxon>
        <taxon>Pseudomonadota</taxon>
        <taxon>Gammaproteobacteria</taxon>
        <taxon>Lysobacterales</taxon>
        <taxon>Rhodanobacteraceae</taxon>
        <taxon>Dyella</taxon>
    </lineage>
</organism>
<name>A0ABT1FFA7_9GAMM</name>
<dbReference type="RefSeq" id="WP_253568849.1">
    <property type="nucleotide sequence ID" value="NZ_JAMZEK010000004.1"/>
</dbReference>
<dbReference type="EMBL" id="JAMZEK010000004">
    <property type="protein sequence ID" value="MCP1376046.1"/>
    <property type="molecule type" value="Genomic_DNA"/>
</dbReference>
<protein>
    <submittedName>
        <fullName evidence="1">Phage tail tube protein</fullName>
    </submittedName>
</protein>